<sequence>MPGLFALPMTAMLLAASTPPVEANLNLIAISPQQASIELCFKGSGQAVRFEMIVQASGKAGNNRSRQAGEVKASEDGACPVRNKLGFAPQTMVSAHLKWWVDGVEQPEVHKQLGDSLQENKDTRA</sequence>
<evidence type="ECO:0000256" key="1">
    <source>
        <dbReference type="SAM" id="SignalP"/>
    </source>
</evidence>
<organism evidence="2 3">
    <name type="scientific">Pseudomonas luteola</name>
    <dbReference type="NCBI Taxonomy" id="47886"/>
    <lineage>
        <taxon>Bacteria</taxon>
        <taxon>Pseudomonadati</taxon>
        <taxon>Pseudomonadota</taxon>
        <taxon>Gammaproteobacteria</taxon>
        <taxon>Pseudomonadales</taxon>
        <taxon>Pseudomonadaceae</taxon>
        <taxon>Pseudomonas</taxon>
    </lineage>
</organism>
<keyword evidence="1" id="KW-0732">Signal</keyword>
<proteinExistence type="predicted"/>
<feature type="chain" id="PRO_5016057788" evidence="1">
    <location>
        <begin position="24"/>
        <end position="125"/>
    </location>
</feature>
<reference evidence="2 3" key="1">
    <citation type="submission" date="2018-06" db="EMBL/GenBank/DDBJ databases">
        <authorList>
            <consortium name="Pathogen Informatics"/>
            <person name="Doyle S."/>
        </authorList>
    </citation>
    <scope>NUCLEOTIDE SEQUENCE [LARGE SCALE GENOMIC DNA]</scope>
    <source>
        <strain evidence="2 3">NCTC11842</strain>
    </source>
</reference>
<gene>
    <name evidence="2" type="ORF">NCTC11842_03723</name>
</gene>
<dbReference type="RefSeq" id="WP_010795488.1">
    <property type="nucleotide sequence ID" value="NZ_FQYS01000001.1"/>
</dbReference>
<dbReference type="EMBL" id="UAUF01000014">
    <property type="protein sequence ID" value="SPZ11483.1"/>
    <property type="molecule type" value="Genomic_DNA"/>
</dbReference>
<feature type="signal peptide" evidence="1">
    <location>
        <begin position="1"/>
        <end position="23"/>
    </location>
</feature>
<protein>
    <submittedName>
        <fullName evidence="2">Uncharacterized protein</fullName>
    </submittedName>
</protein>
<name>A0A2X2CX52_PSELU</name>
<accession>A0A2X2CX52</accession>
<evidence type="ECO:0000313" key="3">
    <source>
        <dbReference type="Proteomes" id="UP000250443"/>
    </source>
</evidence>
<dbReference type="Proteomes" id="UP000250443">
    <property type="component" value="Unassembled WGS sequence"/>
</dbReference>
<dbReference type="AlphaFoldDB" id="A0A2X2CX52"/>
<evidence type="ECO:0000313" key="2">
    <source>
        <dbReference type="EMBL" id="SPZ11483.1"/>
    </source>
</evidence>